<dbReference type="PATRIC" id="fig|1789004.3.peg.1800"/>
<dbReference type="STRING" id="1789004.FEMY_17620"/>
<comment type="caution">
    <text evidence="2">The sequence shown here is derived from an EMBL/GenBank/DDBJ whole genome shotgun (WGS) entry which is preliminary data.</text>
</comment>
<dbReference type="PANTHER" id="PTHR43685:SF11">
    <property type="entry name" value="GLYCOSYLTRANSFERASE TAGX-RELATED"/>
    <property type="match status" value="1"/>
</dbReference>
<dbReference type="InterPro" id="IPR001173">
    <property type="entry name" value="Glyco_trans_2-like"/>
</dbReference>
<keyword evidence="3" id="KW-1185">Reference proteome</keyword>
<proteinExistence type="predicted"/>
<dbReference type="SUPFAM" id="SSF53448">
    <property type="entry name" value="Nucleotide-diphospho-sugar transferases"/>
    <property type="match status" value="1"/>
</dbReference>
<name>A0A149VWW1_9PROT</name>
<organism evidence="2 3">
    <name type="scientific">Ferrovum myxofaciens</name>
    <dbReference type="NCBI Taxonomy" id="416213"/>
    <lineage>
        <taxon>Bacteria</taxon>
        <taxon>Pseudomonadati</taxon>
        <taxon>Pseudomonadota</taxon>
        <taxon>Betaproteobacteria</taxon>
        <taxon>Ferrovales</taxon>
        <taxon>Ferrovaceae</taxon>
        <taxon>Ferrovum</taxon>
    </lineage>
</organism>
<protein>
    <submittedName>
        <fullName evidence="2">Chondroitin synthase</fullName>
    </submittedName>
</protein>
<gene>
    <name evidence="2" type="primary">kfoC</name>
    <name evidence="2" type="ORF">FEMY_17620</name>
</gene>
<feature type="domain" description="Glycosyltransferase 2-like" evidence="1">
    <location>
        <begin position="5"/>
        <end position="113"/>
    </location>
</feature>
<sequence length="308" mass="35750">MPMVSVIIPTYNCADYIAQTLEGILNQTFQDFELIVVDDGSTDRTQDIVARNSPRVRLIVQQNSGVCVARNRGISEAKGRFICLIDHDDYWFADKLARQVEAMEKYPESGVIYTDFTLWFPKDGHFPEPHTLHKAIPGDQIDPDYSGWIYHQLLLDCWVLTSTAMFRAEVFKNCGGFDETLPYSEDWELWLRICRKYPFTKLTYASTLYRQHPHQGNRKVRDVDYRTRLLTQARKQWGLCSQDSRCVPTTVFKKKLAAYHADFGLYHLKAGHRTTATQSLIKAWLTNPLHLKYPCYLAAGWVGWKPKW</sequence>
<dbReference type="Pfam" id="PF00535">
    <property type="entry name" value="Glycos_transf_2"/>
    <property type="match status" value="1"/>
</dbReference>
<evidence type="ECO:0000313" key="3">
    <source>
        <dbReference type="Proteomes" id="UP000075653"/>
    </source>
</evidence>
<evidence type="ECO:0000313" key="2">
    <source>
        <dbReference type="EMBL" id="KXW57715.1"/>
    </source>
</evidence>
<evidence type="ECO:0000259" key="1">
    <source>
        <dbReference type="Pfam" id="PF00535"/>
    </source>
</evidence>
<dbReference type="EMBL" id="LRRD01000041">
    <property type="protein sequence ID" value="KXW57715.1"/>
    <property type="molecule type" value="Genomic_DNA"/>
</dbReference>
<dbReference type="InterPro" id="IPR029044">
    <property type="entry name" value="Nucleotide-diphossugar_trans"/>
</dbReference>
<dbReference type="InterPro" id="IPR050834">
    <property type="entry name" value="Glycosyltransf_2"/>
</dbReference>
<reference evidence="2 3" key="1">
    <citation type="submission" date="2016-01" db="EMBL/GenBank/DDBJ databases">
        <title>Genome sequence of the acidophilic iron oxidising Ferrovum strain Z-31.</title>
        <authorList>
            <person name="Poehlein A."/>
            <person name="Ullrich S.R."/>
            <person name="Schloemann M."/>
            <person name="Muehling M."/>
            <person name="Daniel R."/>
        </authorList>
    </citation>
    <scope>NUCLEOTIDE SEQUENCE [LARGE SCALE GENOMIC DNA]</scope>
    <source>
        <strain evidence="2 3">Z-31</strain>
    </source>
</reference>
<dbReference type="Gene3D" id="3.90.550.10">
    <property type="entry name" value="Spore Coat Polysaccharide Biosynthesis Protein SpsA, Chain A"/>
    <property type="match status" value="1"/>
</dbReference>
<dbReference type="AlphaFoldDB" id="A0A149VWW1"/>
<dbReference type="PANTHER" id="PTHR43685">
    <property type="entry name" value="GLYCOSYLTRANSFERASE"/>
    <property type="match status" value="1"/>
</dbReference>
<dbReference type="Proteomes" id="UP000075653">
    <property type="component" value="Unassembled WGS sequence"/>
</dbReference>
<accession>A0A149VWW1</accession>